<dbReference type="Proteomes" id="UP000532936">
    <property type="component" value="Unassembled WGS sequence"/>
</dbReference>
<dbReference type="EMBL" id="UXHF01000091">
    <property type="protein sequence ID" value="VDC51925.1"/>
    <property type="molecule type" value="Genomic_DNA"/>
</dbReference>
<proteinExistence type="predicted"/>
<dbReference type="EMBL" id="JACIDA010000001">
    <property type="protein sequence ID" value="MBB3870654.1"/>
    <property type="molecule type" value="Genomic_DNA"/>
</dbReference>
<reference evidence="2 5" key="2">
    <citation type="submission" date="2020-01" db="EMBL/GenBank/DDBJ databases">
        <authorList>
            <person name="Wang S."/>
        </authorList>
    </citation>
    <scope>NUCLEOTIDE SEQUENCE [LARGE SCALE GENOMIC DNA]</scope>
    <source>
        <strain evidence="2 5">D151-2-6</strain>
    </source>
</reference>
<dbReference type="AlphaFoldDB" id="A0A6G7EKF7"/>
<reference evidence="1 6" key="3">
    <citation type="submission" date="2020-08" db="EMBL/GenBank/DDBJ databases">
        <title>Genomic Encyclopedia of Type Strains, Phase IV (KMG-IV): sequencing the most valuable type-strain genomes for metagenomic binning, comparative biology and taxonomic classification.</title>
        <authorList>
            <person name="Goeker M."/>
        </authorList>
    </citation>
    <scope>NUCLEOTIDE SEQUENCE [LARGE SCALE GENOMIC DNA]</scope>
    <source>
        <strain evidence="1 6">DSM 14878</strain>
    </source>
</reference>
<dbReference type="Proteomes" id="UP000501325">
    <property type="component" value="Chromosome"/>
</dbReference>
<evidence type="ECO:0000313" key="5">
    <source>
        <dbReference type="Proteomes" id="UP000501325"/>
    </source>
</evidence>
<reference evidence="3 4" key="1">
    <citation type="submission" date="2018-11" db="EMBL/GenBank/DDBJ databases">
        <authorList>
            <person name="Peiro R."/>
            <person name="Begona"/>
            <person name="Cbmso G."/>
            <person name="Lopez M."/>
            <person name="Gonzalez S."/>
            <person name="Sacristan E."/>
            <person name="Castillo E."/>
        </authorList>
    </citation>
    <scope>NUCLEOTIDE SEQUENCE [LARGE SCALE GENOMIC DNA]</scope>
    <source>
        <strain evidence="3">Brev_genome</strain>
    </source>
</reference>
<evidence type="ECO:0000313" key="1">
    <source>
        <dbReference type="EMBL" id="MBB3870654.1"/>
    </source>
</evidence>
<dbReference type="KEGG" id="bmed:GYM46_13350"/>
<keyword evidence="4" id="KW-1185">Reference proteome</keyword>
<evidence type="ECO:0000313" key="2">
    <source>
        <dbReference type="EMBL" id="QIH73847.1"/>
    </source>
</evidence>
<accession>A0A6G7EKF7</accession>
<dbReference type="EMBL" id="CP048751">
    <property type="protein sequence ID" value="QIH73847.1"/>
    <property type="molecule type" value="Genomic_DNA"/>
</dbReference>
<dbReference type="RefSeq" id="WP_050771657.1">
    <property type="nucleotide sequence ID" value="NZ_CP048751.1"/>
</dbReference>
<organism evidence="3 4">
    <name type="scientific">Brevundimonas mediterranea</name>
    <dbReference type="NCBI Taxonomy" id="74329"/>
    <lineage>
        <taxon>Bacteria</taxon>
        <taxon>Pseudomonadati</taxon>
        <taxon>Pseudomonadota</taxon>
        <taxon>Alphaproteobacteria</taxon>
        <taxon>Caulobacterales</taxon>
        <taxon>Caulobacteraceae</taxon>
        <taxon>Brevundimonas</taxon>
    </lineage>
</organism>
<protein>
    <submittedName>
        <fullName evidence="3">Uncharacterized protein</fullName>
    </submittedName>
</protein>
<evidence type="ECO:0000313" key="3">
    <source>
        <dbReference type="EMBL" id="VDC51925.1"/>
    </source>
</evidence>
<gene>
    <name evidence="3" type="ORF">BREV_BREV_03037</name>
    <name evidence="1" type="ORF">GGR11_000168</name>
    <name evidence="2" type="ORF">GYM46_13350</name>
</gene>
<evidence type="ECO:0000313" key="4">
    <source>
        <dbReference type="Proteomes" id="UP000289220"/>
    </source>
</evidence>
<dbReference type="Proteomes" id="UP000289220">
    <property type="component" value="Unassembled WGS sequence"/>
</dbReference>
<name>A0A6G7EKF7_9CAUL</name>
<evidence type="ECO:0000313" key="6">
    <source>
        <dbReference type="Proteomes" id="UP000532936"/>
    </source>
</evidence>
<sequence>MAALPFTLDLPSGTVLTQSRAGADARIYAVRRGDTVLVMIYAGPASQFPIYDGQMIQAGGRASIVVTEGGRRLAIEHLFQRATAPLEIHVWVASPDGADREQGERIAQSVDAR</sequence>